<keyword evidence="1" id="KW-0418">Kinase</keyword>
<proteinExistence type="predicted"/>
<dbReference type="EMBL" id="JAEOXF010000001">
    <property type="protein sequence ID" value="MBK4723788.1"/>
    <property type="molecule type" value="Genomic_DNA"/>
</dbReference>
<reference evidence="1" key="1">
    <citation type="submission" date="2021-01" db="EMBL/GenBank/DDBJ databases">
        <title>Draft genome of Pantoea agglomerans Eh 335.</title>
        <authorList>
            <person name="Emsley S.A."/>
            <person name="Oline D.K."/>
            <person name="Saw J.H."/>
            <person name="Ushijima B."/>
            <person name="Videau P."/>
            <person name="Koyack M.J."/>
        </authorList>
    </citation>
    <scope>NUCLEOTIDE SEQUENCE</scope>
    <source>
        <strain evidence="1">Eh 335</strain>
    </source>
</reference>
<keyword evidence="2" id="KW-1185">Reference proteome</keyword>
<dbReference type="Proteomes" id="UP000633731">
    <property type="component" value="Unassembled WGS sequence"/>
</dbReference>
<name>A0ACC5RGP8_ENTAG</name>
<protein>
    <submittedName>
        <fullName evidence="1">Thiamine kinase</fullName>
        <ecNumber evidence="1">2.7.1.89</ecNumber>
    </submittedName>
</protein>
<accession>A0ACC5RGP8</accession>
<organism evidence="1 2">
    <name type="scientific">Enterobacter agglomerans</name>
    <name type="common">Erwinia herbicola</name>
    <name type="synonym">Pantoea agglomerans</name>
    <dbReference type="NCBI Taxonomy" id="549"/>
    <lineage>
        <taxon>Bacteria</taxon>
        <taxon>Pseudomonadati</taxon>
        <taxon>Pseudomonadota</taxon>
        <taxon>Gammaproteobacteria</taxon>
        <taxon>Enterobacterales</taxon>
        <taxon>Erwiniaceae</taxon>
        <taxon>Pantoea</taxon>
        <taxon>Pantoea agglomerans group</taxon>
    </lineage>
</organism>
<dbReference type="EC" id="2.7.1.89" evidence="1"/>
<evidence type="ECO:0000313" key="1">
    <source>
        <dbReference type="EMBL" id="MBK4723788.1"/>
    </source>
</evidence>
<evidence type="ECO:0000313" key="2">
    <source>
        <dbReference type="Proteomes" id="UP000633731"/>
    </source>
</evidence>
<keyword evidence="1" id="KW-0808">Transferase</keyword>
<comment type="caution">
    <text evidence="1">The sequence shown here is derived from an EMBL/GenBank/DDBJ whole genome shotgun (WGS) entry which is preliminary data.</text>
</comment>
<sequence length="281" mass="32293">MPLCTDPALERLIMQQFPAARAAASFSPLEGLSGCSVQVVLEGVSLLARRAAGQQTMPGVDRQREYRLLRKLAASGLTPRVYGRNADWLLLAWQPGKVLSTGQWDRWVEPLVNEVVRLHRQPLSGYPLQLLPLLISYWQRSQPARRQIHWLRALKRCQRQGEPKPLRTAVLHMDIHCGNLIVNDGRLRLIDWEYAGDGDVALELAAIMMGNGLDAQQQQRLIVHYSEQQQFDYDPLRRQVDRWLPWLDLLATSWYELRWQQSGEHQFKTLAAEGWQRMSSG</sequence>
<gene>
    <name evidence="1" type="primary">thiK</name>
    <name evidence="1" type="ORF">JJL49_00895</name>
</gene>